<dbReference type="OrthoDB" id="9806955at2"/>
<dbReference type="EMBL" id="VULN01000002">
    <property type="protein sequence ID" value="MSS81361.1"/>
    <property type="molecule type" value="Genomic_DNA"/>
</dbReference>
<dbReference type="InterPro" id="IPR001106">
    <property type="entry name" value="Aromatic_Lyase"/>
</dbReference>
<evidence type="ECO:0000256" key="1">
    <source>
        <dbReference type="ARBA" id="ARBA00023239"/>
    </source>
</evidence>
<dbReference type="RefSeq" id="WP_022486782.1">
    <property type="nucleotide sequence ID" value="NZ_VULN01000002.1"/>
</dbReference>
<evidence type="ECO:0000313" key="2">
    <source>
        <dbReference type="EMBL" id="MSS81361.1"/>
    </source>
</evidence>
<accession>A0A6N7VW88</accession>
<dbReference type="Gene3D" id="1.20.200.10">
    <property type="entry name" value="Fumarase/aspartase (Central domain)"/>
    <property type="match status" value="1"/>
</dbReference>
<keyword evidence="1 2" id="KW-0456">Lyase</keyword>
<proteinExistence type="predicted"/>
<dbReference type="GO" id="GO:0016841">
    <property type="term" value="F:ammonia-lyase activity"/>
    <property type="evidence" value="ECO:0007669"/>
    <property type="project" value="UniProtKB-ARBA"/>
</dbReference>
<reference evidence="2 3" key="1">
    <citation type="submission" date="2019-08" db="EMBL/GenBank/DDBJ databases">
        <title>In-depth cultivation of the pig gut microbiome towards novel bacterial diversity and tailored functional studies.</title>
        <authorList>
            <person name="Wylensek D."/>
            <person name="Hitch T.C.A."/>
            <person name="Clavel T."/>
        </authorList>
    </citation>
    <scope>NUCLEOTIDE SEQUENCE [LARGE SCALE GENOMIC DNA]</scope>
    <source>
        <strain evidence="2 3">WCA-389-WT-5B</strain>
    </source>
</reference>
<dbReference type="InterPro" id="IPR024083">
    <property type="entry name" value="Fumarase/histidase_N"/>
</dbReference>
<dbReference type="SUPFAM" id="SSF48557">
    <property type="entry name" value="L-aspartase-like"/>
    <property type="match status" value="1"/>
</dbReference>
<gene>
    <name evidence="2" type="ORF">FX155_01825</name>
</gene>
<dbReference type="FunFam" id="1.10.275.10:FF:000005">
    <property type="entry name" value="Histidine ammonia-lyase"/>
    <property type="match status" value="1"/>
</dbReference>
<sequence>MAETIILGPKINLEDFMAVARFHAPVEFSPGYCERVNRSRALVEKWVEEEKVMYGVTTGFGALCTKAISREETAQLQENIILSHSVSVGEPLPEEAVRGTLLMMLQNLGQGYSGVRLEVLEQVRQFLNRGVTPWAPGDGSVGYLSPEAHMALVITGRGKAWYQGKLLEGRDALAQAGLEPLTLASKEGLALVSGTTSPTALGAIGLYDLLQAARTADVVGAMSLEILQGVMNAFDPRVMAVRPHPDQAKAAENVRNLLADSQVIAAAQGKRVQDALSLRCIPQLHGAARKTLEDARRTLEIEMNACCDNPILWPEPGNEDVISACNADSAYVGIAMDSSCMAATMMAKMSERRNNRLIDGNLSGYPWFLIQNPGLNSGVMIPQYTQAGLLNQMRILCTPAVIDNTPTCGNQEDYVAMGYNASLKSLKVAEKLEYILAIELLSVYEVQPFVDGSLRRSSASRQVLEEIAQTVPEMKEDMYLYPHIEFLKKKIHDGSILRWAEEGMGKKLV</sequence>
<dbReference type="Pfam" id="PF00221">
    <property type="entry name" value="Lyase_aromatic"/>
    <property type="match status" value="1"/>
</dbReference>
<dbReference type="PANTHER" id="PTHR10362">
    <property type="entry name" value="HISTIDINE AMMONIA-LYASE"/>
    <property type="match status" value="1"/>
</dbReference>
<name>A0A6N7VW88_ACIFE</name>
<protein>
    <submittedName>
        <fullName evidence="2">Aromatic amino acid lyase</fullName>
    </submittedName>
</protein>
<dbReference type="InterPro" id="IPR008948">
    <property type="entry name" value="L-Aspartase-like"/>
</dbReference>
<comment type="caution">
    <text evidence="2">The sequence shown here is derived from an EMBL/GenBank/DDBJ whole genome shotgun (WGS) entry which is preliminary data.</text>
</comment>
<organism evidence="2 3">
    <name type="scientific">Acidaminococcus fermentans</name>
    <dbReference type="NCBI Taxonomy" id="905"/>
    <lineage>
        <taxon>Bacteria</taxon>
        <taxon>Bacillati</taxon>
        <taxon>Bacillota</taxon>
        <taxon>Negativicutes</taxon>
        <taxon>Acidaminococcales</taxon>
        <taxon>Acidaminococcaceae</taxon>
        <taxon>Acidaminococcus</taxon>
    </lineage>
</organism>
<dbReference type="Proteomes" id="UP000441455">
    <property type="component" value="Unassembled WGS sequence"/>
</dbReference>
<dbReference type="Gene3D" id="1.10.275.10">
    <property type="entry name" value="Fumarase/aspartase (N-terminal domain)"/>
    <property type="match status" value="1"/>
</dbReference>
<dbReference type="CDD" id="cd00332">
    <property type="entry name" value="PAL-HAL"/>
    <property type="match status" value="1"/>
</dbReference>
<dbReference type="AlphaFoldDB" id="A0A6N7VW88"/>
<evidence type="ECO:0000313" key="3">
    <source>
        <dbReference type="Proteomes" id="UP000441455"/>
    </source>
</evidence>